<dbReference type="GO" id="GO:0016301">
    <property type="term" value="F:kinase activity"/>
    <property type="evidence" value="ECO:0007669"/>
    <property type="project" value="UniProtKB-KW"/>
</dbReference>
<dbReference type="Gene3D" id="3.30.420.40">
    <property type="match status" value="2"/>
</dbReference>
<dbReference type="InterPro" id="IPR043129">
    <property type="entry name" value="ATPase_NBD"/>
</dbReference>
<dbReference type="InterPro" id="IPR013449">
    <property type="entry name" value="Rhamnulokinase"/>
</dbReference>
<comment type="caution">
    <text evidence="9">The sequence shown here is derived from an EMBL/GenBank/DDBJ whole genome shotgun (WGS) entry which is preliminary data.</text>
</comment>
<proteinExistence type="inferred from homology"/>
<evidence type="ECO:0000259" key="8">
    <source>
        <dbReference type="Pfam" id="PF02782"/>
    </source>
</evidence>
<dbReference type="Pfam" id="PF00370">
    <property type="entry name" value="FGGY_N"/>
    <property type="match status" value="1"/>
</dbReference>
<feature type="domain" description="Carbohydrate kinase FGGY C-terminal" evidence="8">
    <location>
        <begin position="255"/>
        <end position="441"/>
    </location>
</feature>
<dbReference type="InterPro" id="IPR018485">
    <property type="entry name" value="FGGY_C"/>
</dbReference>
<dbReference type="Proteomes" id="UP000632222">
    <property type="component" value="Unassembled WGS sequence"/>
</dbReference>
<keyword evidence="3" id="KW-0547">Nucleotide-binding</keyword>
<keyword evidence="5" id="KW-0067">ATP-binding</keyword>
<keyword evidence="4 9" id="KW-0418">Kinase</keyword>
<dbReference type="RefSeq" id="WP_189008121.1">
    <property type="nucleotide sequence ID" value="NZ_BMOD01000034.1"/>
</dbReference>
<dbReference type="EMBL" id="BMOD01000034">
    <property type="protein sequence ID" value="GGJ55994.1"/>
    <property type="molecule type" value="Genomic_DNA"/>
</dbReference>
<dbReference type="Pfam" id="PF02782">
    <property type="entry name" value="FGGY_C"/>
    <property type="match status" value="1"/>
</dbReference>
<name>A0ABQ2DFS7_9DEIO</name>
<dbReference type="CDD" id="cd07771">
    <property type="entry name" value="ASKHA_NBD_FGGY_RhaB-like"/>
    <property type="match status" value="1"/>
</dbReference>
<evidence type="ECO:0000256" key="4">
    <source>
        <dbReference type="ARBA" id="ARBA00022777"/>
    </source>
</evidence>
<evidence type="ECO:0000256" key="3">
    <source>
        <dbReference type="ARBA" id="ARBA00022741"/>
    </source>
</evidence>
<evidence type="ECO:0000313" key="9">
    <source>
        <dbReference type="EMBL" id="GGJ55994.1"/>
    </source>
</evidence>
<evidence type="ECO:0000256" key="1">
    <source>
        <dbReference type="ARBA" id="ARBA00009156"/>
    </source>
</evidence>
<accession>A0ABQ2DFS7</accession>
<dbReference type="InterPro" id="IPR018484">
    <property type="entry name" value="FGGY_N"/>
</dbReference>
<sequence>MSAETRHVAIDLGASSGKIALVTVRPDGLEVQEIHRFDNIPVETPQGLYWNMLSLWKDIVAGLRKLSGQNIHSIGVDTWAVDFALLDEHDLLLDGVHHYRDPRTNGIMERVQDEYGSWKVYQRNGIQFLPFNTLYQLLSVKQDHPQLLTQARTLLMVPDLLHFWLTGVKKTERTNASTTQFLHASTGQWDTLLLEDLGLPHHFLPQITEGGEGAFPLREDLQQELNFPSVKVVPPGTHDTASAVVAVPAEGENWAYISSGTWSLVGTELEHPVLTEEAFERNFTNELGVSGTVRYLKNVMGLWILQECRRSWGHADYLELYREADEARDTSLFDVDDRRFLAPGLDMPARIQTWCKEHGGEVPTTRGEVVRAVLRSLARQYGQVIKDLQSTTGKTLQQLHIVGGGAHIEPLCQWTANETGLTVLAGPTDGTLLGNALTQAMFVRGWSLSEAREKLKQNIKPRVFTPAVLQV</sequence>
<keyword evidence="10" id="KW-1185">Reference proteome</keyword>
<evidence type="ECO:0000256" key="5">
    <source>
        <dbReference type="ARBA" id="ARBA00022840"/>
    </source>
</evidence>
<evidence type="ECO:0000259" key="7">
    <source>
        <dbReference type="Pfam" id="PF00370"/>
    </source>
</evidence>
<evidence type="ECO:0000256" key="2">
    <source>
        <dbReference type="ARBA" id="ARBA00022679"/>
    </source>
</evidence>
<organism evidence="9 10">
    <name type="scientific">Deinococcus roseus</name>
    <dbReference type="NCBI Taxonomy" id="392414"/>
    <lineage>
        <taxon>Bacteria</taxon>
        <taxon>Thermotogati</taxon>
        <taxon>Deinococcota</taxon>
        <taxon>Deinococci</taxon>
        <taxon>Deinococcales</taxon>
        <taxon>Deinococcaceae</taxon>
        <taxon>Deinococcus</taxon>
    </lineage>
</organism>
<keyword evidence="2" id="KW-0808">Transferase</keyword>
<dbReference type="PANTHER" id="PTHR43095">
    <property type="entry name" value="SUGAR KINASE"/>
    <property type="match status" value="1"/>
</dbReference>
<reference evidence="10" key="1">
    <citation type="journal article" date="2019" name="Int. J. Syst. Evol. Microbiol.">
        <title>The Global Catalogue of Microorganisms (GCM) 10K type strain sequencing project: providing services to taxonomists for standard genome sequencing and annotation.</title>
        <authorList>
            <consortium name="The Broad Institute Genomics Platform"/>
            <consortium name="The Broad Institute Genome Sequencing Center for Infectious Disease"/>
            <person name="Wu L."/>
            <person name="Ma J."/>
        </authorList>
    </citation>
    <scope>NUCLEOTIDE SEQUENCE [LARGE SCALE GENOMIC DNA]</scope>
    <source>
        <strain evidence="10">JCM 14370</strain>
    </source>
</reference>
<evidence type="ECO:0000256" key="6">
    <source>
        <dbReference type="ARBA" id="ARBA00023308"/>
    </source>
</evidence>
<dbReference type="SUPFAM" id="SSF53067">
    <property type="entry name" value="Actin-like ATPase domain"/>
    <property type="match status" value="2"/>
</dbReference>
<protein>
    <submittedName>
        <fullName evidence="9">Carbohydrate kinase</fullName>
    </submittedName>
</protein>
<gene>
    <name evidence="9" type="ORF">GCM10008938_47680</name>
</gene>
<comment type="similarity">
    <text evidence="1">Belongs to the FGGY kinase family.</text>
</comment>
<evidence type="ECO:0000313" key="10">
    <source>
        <dbReference type="Proteomes" id="UP000632222"/>
    </source>
</evidence>
<dbReference type="PANTHER" id="PTHR43095:SF3">
    <property type="entry name" value="L-XYLULOSE_3-KETO-L-GULONATE KINASE"/>
    <property type="match status" value="1"/>
</dbReference>
<keyword evidence="6" id="KW-0684">Rhamnose metabolism</keyword>
<feature type="domain" description="Carbohydrate kinase FGGY N-terminal" evidence="7">
    <location>
        <begin position="8"/>
        <end position="245"/>
    </location>
</feature>
<dbReference type="InterPro" id="IPR050406">
    <property type="entry name" value="FGGY_Carb_Kinase"/>
</dbReference>